<dbReference type="AlphaFoldDB" id="A0A2K1JLU8"/>
<gene>
    <name evidence="1" type="ORF">PHYPA_017329</name>
</gene>
<evidence type="ECO:0000313" key="2">
    <source>
        <dbReference type="EnsemblPlants" id="PAC:32931893.CDS.1"/>
    </source>
</evidence>
<dbReference type="EnsemblPlants" id="Pp3c13_13839V3.1">
    <property type="protein sequence ID" value="PAC:32931893.CDS.1"/>
    <property type="gene ID" value="Pp3c13_13839"/>
</dbReference>
<keyword evidence="3" id="KW-1185">Reference proteome</keyword>
<evidence type="ECO:0000313" key="3">
    <source>
        <dbReference type="Proteomes" id="UP000006727"/>
    </source>
</evidence>
<evidence type="ECO:0000313" key="1">
    <source>
        <dbReference type="EMBL" id="PNR42499.1"/>
    </source>
</evidence>
<reference evidence="1 3" key="2">
    <citation type="journal article" date="2018" name="Plant J.">
        <title>The Physcomitrella patens chromosome-scale assembly reveals moss genome structure and evolution.</title>
        <authorList>
            <person name="Lang D."/>
            <person name="Ullrich K.K."/>
            <person name="Murat F."/>
            <person name="Fuchs J."/>
            <person name="Jenkins J."/>
            <person name="Haas F.B."/>
            <person name="Piednoel M."/>
            <person name="Gundlach H."/>
            <person name="Van Bel M."/>
            <person name="Meyberg R."/>
            <person name="Vives C."/>
            <person name="Morata J."/>
            <person name="Symeonidi A."/>
            <person name="Hiss M."/>
            <person name="Muchero W."/>
            <person name="Kamisugi Y."/>
            <person name="Saleh O."/>
            <person name="Blanc G."/>
            <person name="Decker E.L."/>
            <person name="van Gessel N."/>
            <person name="Grimwood J."/>
            <person name="Hayes R.D."/>
            <person name="Graham S.W."/>
            <person name="Gunter L.E."/>
            <person name="McDaniel S.F."/>
            <person name="Hoernstein S.N.W."/>
            <person name="Larsson A."/>
            <person name="Li F.W."/>
            <person name="Perroud P.F."/>
            <person name="Phillips J."/>
            <person name="Ranjan P."/>
            <person name="Rokshar D.S."/>
            <person name="Rothfels C.J."/>
            <person name="Schneider L."/>
            <person name="Shu S."/>
            <person name="Stevenson D.W."/>
            <person name="Thummler F."/>
            <person name="Tillich M."/>
            <person name="Villarreal Aguilar J.C."/>
            <person name="Widiez T."/>
            <person name="Wong G.K."/>
            <person name="Wymore A."/>
            <person name="Zhang Y."/>
            <person name="Zimmer A.D."/>
            <person name="Quatrano R.S."/>
            <person name="Mayer K.F.X."/>
            <person name="Goodstein D."/>
            <person name="Casacuberta J.M."/>
            <person name="Vandepoele K."/>
            <person name="Reski R."/>
            <person name="Cuming A.C."/>
            <person name="Tuskan G.A."/>
            <person name="Maumus F."/>
            <person name="Salse J."/>
            <person name="Schmutz J."/>
            <person name="Rensing S.A."/>
        </authorList>
    </citation>
    <scope>NUCLEOTIDE SEQUENCE [LARGE SCALE GENOMIC DNA]</scope>
    <source>
        <strain evidence="2 3">cv. Gransden 2004</strain>
    </source>
</reference>
<reference evidence="1 3" key="1">
    <citation type="journal article" date="2008" name="Science">
        <title>The Physcomitrella genome reveals evolutionary insights into the conquest of land by plants.</title>
        <authorList>
            <person name="Rensing S."/>
            <person name="Lang D."/>
            <person name="Zimmer A."/>
            <person name="Terry A."/>
            <person name="Salamov A."/>
            <person name="Shapiro H."/>
            <person name="Nishiyama T."/>
            <person name="Perroud P.-F."/>
            <person name="Lindquist E."/>
            <person name="Kamisugi Y."/>
            <person name="Tanahashi T."/>
            <person name="Sakakibara K."/>
            <person name="Fujita T."/>
            <person name="Oishi K."/>
            <person name="Shin-I T."/>
            <person name="Kuroki Y."/>
            <person name="Toyoda A."/>
            <person name="Suzuki Y."/>
            <person name="Hashimoto A."/>
            <person name="Yamaguchi K."/>
            <person name="Sugano A."/>
            <person name="Kohara Y."/>
            <person name="Fujiyama A."/>
            <person name="Anterola A."/>
            <person name="Aoki S."/>
            <person name="Ashton N."/>
            <person name="Barbazuk W.B."/>
            <person name="Barker E."/>
            <person name="Bennetzen J."/>
            <person name="Bezanilla M."/>
            <person name="Blankenship R."/>
            <person name="Cho S.H."/>
            <person name="Dutcher S."/>
            <person name="Estelle M."/>
            <person name="Fawcett J.A."/>
            <person name="Gundlach H."/>
            <person name="Hanada K."/>
            <person name="Heyl A."/>
            <person name="Hicks K.A."/>
            <person name="Hugh J."/>
            <person name="Lohr M."/>
            <person name="Mayer K."/>
            <person name="Melkozernov A."/>
            <person name="Murata T."/>
            <person name="Nelson D."/>
            <person name="Pils B."/>
            <person name="Prigge M."/>
            <person name="Reiss B."/>
            <person name="Renner T."/>
            <person name="Rombauts S."/>
            <person name="Rushton P."/>
            <person name="Sanderfoot A."/>
            <person name="Schween G."/>
            <person name="Shiu S.-H."/>
            <person name="Stueber K."/>
            <person name="Theodoulou F.L."/>
            <person name="Tu H."/>
            <person name="Van de Peer Y."/>
            <person name="Verrier P.J."/>
            <person name="Waters E."/>
            <person name="Wood A."/>
            <person name="Yang L."/>
            <person name="Cove D."/>
            <person name="Cuming A."/>
            <person name="Hasebe M."/>
            <person name="Lucas S."/>
            <person name="Mishler D.B."/>
            <person name="Reski R."/>
            <person name="Grigoriev I."/>
            <person name="Quatrano R.S."/>
            <person name="Boore J.L."/>
        </authorList>
    </citation>
    <scope>NUCLEOTIDE SEQUENCE [LARGE SCALE GENOMIC DNA]</scope>
    <source>
        <strain evidence="2 3">cv. Gransden 2004</strain>
    </source>
</reference>
<protein>
    <submittedName>
        <fullName evidence="1 2">Uncharacterized protein</fullName>
    </submittedName>
</protein>
<reference evidence="2" key="3">
    <citation type="submission" date="2020-12" db="UniProtKB">
        <authorList>
            <consortium name="EnsemblPlants"/>
        </authorList>
    </citation>
    <scope>IDENTIFICATION</scope>
</reference>
<dbReference type="Proteomes" id="UP000006727">
    <property type="component" value="Chromosome 13"/>
</dbReference>
<accession>A0A2K1JLU8</accession>
<dbReference type="InParanoid" id="A0A2K1JLU8"/>
<organism evidence="1">
    <name type="scientific">Physcomitrium patens</name>
    <name type="common">Spreading-leaved earth moss</name>
    <name type="synonym">Physcomitrella patens</name>
    <dbReference type="NCBI Taxonomy" id="3218"/>
    <lineage>
        <taxon>Eukaryota</taxon>
        <taxon>Viridiplantae</taxon>
        <taxon>Streptophyta</taxon>
        <taxon>Embryophyta</taxon>
        <taxon>Bryophyta</taxon>
        <taxon>Bryophytina</taxon>
        <taxon>Bryopsida</taxon>
        <taxon>Funariidae</taxon>
        <taxon>Funariales</taxon>
        <taxon>Funariaceae</taxon>
        <taxon>Physcomitrium</taxon>
    </lineage>
</organism>
<name>A0A2K1JLU8_PHYPA</name>
<proteinExistence type="predicted"/>
<dbReference type="Gramene" id="Pp3c13_13839V3.1">
    <property type="protein sequence ID" value="PAC:32931893.CDS.1"/>
    <property type="gene ID" value="Pp3c13_13839"/>
</dbReference>
<sequence>MLSFWVTIEILEVPSVAFYHHCAPQLPSVLLVDVYDSLLHGALACRCKVKRKSLPGRSLVL</sequence>
<dbReference type="EMBL" id="ABEU02000013">
    <property type="protein sequence ID" value="PNR42499.1"/>
    <property type="molecule type" value="Genomic_DNA"/>
</dbReference>